<evidence type="ECO:0000256" key="6">
    <source>
        <dbReference type="ARBA" id="ARBA00023136"/>
    </source>
</evidence>
<dbReference type="SUPFAM" id="SSF161098">
    <property type="entry name" value="MetI-like"/>
    <property type="match status" value="1"/>
</dbReference>
<dbReference type="RefSeq" id="WP_330089732.1">
    <property type="nucleotide sequence ID" value="NZ_JAUZMY010000001.1"/>
</dbReference>
<dbReference type="EMBL" id="JAUZMY010000001">
    <property type="protein sequence ID" value="MEE2035914.1"/>
    <property type="molecule type" value="Genomic_DNA"/>
</dbReference>
<feature type="compositionally biased region" description="Pro residues" evidence="8">
    <location>
        <begin position="1"/>
        <end position="11"/>
    </location>
</feature>
<keyword evidence="2 7" id="KW-0813">Transport</keyword>
<organism evidence="10 11">
    <name type="scientific">Nocardiopsis codii</name>
    <dbReference type="NCBI Taxonomy" id="3065942"/>
    <lineage>
        <taxon>Bacteria</taxon>
        <taxon>Bacillati</taxon>
        <taxon>Actinomycetota</taxon>
        <taxon>Actinomycetes</taxon>
        <taxon>Streptosporangiales</taxon>
        <taxon>Nocardiopsidaceae</taxon>
        <taxon>Nocardiopsis</taxon>
    </lineage>
</organism>
<feature type="transmembrane region" description="Helical" evidence="7">
    <location>
        <begin position="116"/>
        <end position="140"/>
    </location>
</feature>
<keyword evidence="3" id="KW-1003">Cell membrane</keyword>
<comment type="caution">
    <text evidence="10">The sequence shown here is derived from an EMBL/GenBank/DDBJ whole genome shotgun (WGS) entry which is preliminary data.</text>
</comment>
<keyword evidence="4 7" id="KW-0812">Transmembrane</keyword>
<feature type="region of interest" description="Disordered" evidence="8">
    <location>
        <begin position="1"/>
        <end position="34"/>
    </location>
</feature>
<evidence type="ECO:0000256" key="5">
    <source>
        <dbReference type="ARBA" id="ARBA00022989"/>
    </source>
</evidence>
<accession>A0ABU7K0X8</accession>
<feature type="transmembrane region" description="Helical" evidence="7">
    <location>
        <begin position="238"/>
        <end position="260"/>
    </location>
</feature>
<evidence type="ECO:0000313" key="10">
    <source>
        <dbReference type="EMBL" id="MEE2035914.1"/>
    </source>
</evidence>
<feature type="transmembrane region" description="Helical" evidence="7">
    <location>
        <begin position="296"/>
        <end position="318"/>
    </location>
</feature>
<evidence type="ECO:0000256" key="7">
    <source>
        <dbReference type="RuleBase" id="RU363032"/>
    </source>
</evidence>
<evidence type="ECO:0000259" key="9">
    <source>
        <dbReference type="PROSITE" id="PS50928"/>
    </source>
</evidence>
<dbReference type="Gene3D" id="1.10.3720.10">
    <property type="entry name" value="MetI-like"/>
    <property type="match status" value="1"/>
</dbReference>
<evidence type="ECO:0000313" key="11">
    <source>
        <dbReference type="Proteomes" id="UP001356095"/>
    </source>
</evidence>
<name>A0ABU7K0X8_9ACTN</name>
<feature type="domain" description="ABC transmembrane type-1" evidence="9">
    <location>
        <begin position="112"/>
        <end position="318"/>
    </location>
</feature>
<dbReference type="Proteomes" id="UP001356095">
    <property type="component" value="Unassembled WGS sequence"/>
</dbReference>
<feature type="transmembrane region" description="Helical" evidence="7">
    <location>
        <begin position="191"/>
        <end position="217"/>
    </location>
</feature>
<proteinExistence type="inferred from homology"/>
<evidence type="ECO:0000256" key="2">
    <source>
        <dbReference type="ARBA" id="ARBA00022448"/>
    </source>
</evidence>
<keyword evidence="11" id="KW-1185">Reference proteome</keyword>
<feature type="transmembrane region" description="Helical" evidence="7">
    <location>
        <begin position="147"/>
        <end position="171"/>
    </location>
</feature>
<evidence type="ECO:0000256" key="1">
    <source>
        <dbReference type="ARBA" id="ARBA00004651"/>
    </source>
</evidence>
<dbReference type="PROSITE" id="PS50928">
    <property type="entry name" value="ABC_TM1"/>
    <property type="match status" value="1"/>
</dbReference>
<keyword evidence="5 7" id="KW-1133">Transmembrane helix</keyword>
<dbReference type="PANTHER" id="PTHR43744:SF4">
    <property type="entry name" value="OSMOPROTECTIVE COMPOUNDS UPTAKE PERMEASE PROTEIN GGTD"/>
    <property type="match status" value="1"/>
</dbReference>
<sequence>MTPTTNPPRPGGPTGAGADGAARGGRPPRPSGGAAARVRRKLTGSAAGLAALVIAVLWTMPTAGLLISSFRPAEQIRTTGWWTFLSSPEVTLDNYRDVLFGSANDGRLASHLVNSFVITLPSTVFVLGVAALAAYALAWIDFRGRDWLFLGIFALQIVPLQMSLVPMLRFFSQGVSVGGVQVMPAWELTGAMAFTNVWVAHAVFGLPLGVFLLHNFISQLPKSLFEAARVDGAGHGRIFLRIVLPLITPALVSLGIFQFLWVWNDLLVALIFTGGDTATAPLTVRLAELAGTRGEAWHRLTAGAFVSMVVPLAVFFMLQRYFVRGLLAGSVKG</sequence>
<dbReference type="CDD" id="cd06261">
    <property type="entry name" value="TM_PBP2"/>
    <property type="match status" value="1"/>
</dbReference>
<dbReference type="Pfam" id="PF00528">
    <property type="entry name" value="BPD_transp_1"/>
    <property type="match status" value="1"/>
</dbReference>
<protein>
    <submittedName>
        <fullName evidence="10">Carbohydrate ABC transporter permease</fullName>
    </submittedName>
</protein>
<dbReference type="PANTHER" id="PTHR43744">
    <property type="entry name" value="ABC TRANSPORTER PERMEASE PROTEIN MG189-RELATED-RELATED"/>
    <property type="match status" value="1"/>
</dbReference>
<feature type="compositionally biased region" description="Low complexity" evidence="8">
    <location>
        <begin position="19"/>
        <end position="34"/>
    </location>
</feature>
<evidence type="ECO:0000256" key="4">
    <source>
        <dbReference type="ARBA" id="ARBA00022692"/>
    </source>
</evidence>
<dbReference type="InterPro" id="IPR035906">
    <property type="entry name" value="MetI-like_sf"/>
</dbReference>
<dbReference type="InterPro" id="IPR000515">
    <property type="entry name" value="MetI-like"/>
</dbReference>
<gene>
    <name evidence="10" type="ORF">Q8791_01590</name>
</gene>
<reference evidence="10 11" key="1">
    <citation type="submission" date="2023-08" db="EMBL/GenBank/DDBJ databases">
        <authorList>
            <person name="Girao M."/>
            <person name="Carvalho M.F."/>
        </authorList>
    </citation>
    <scope>NUCLEOTIDE SEQUENCE [LARGE SCALE GENOMIC DNA]</scope>
    <source>
        <strain evidence="10 11">CT-R113</strain>
    </source>
</reference>
<evidence type="ECO:0000256" key="3">
    <source>
        <dbReference type="ARBA" id="ARBA00022475"/>
    </source>
</evidence>
<feature type="transmembrane region" description="Helical" evidence="7">
    <location>
        <begin position="46"/>
        <end position="67"/>
    </location>
</feature>
<comment type="subcellular location">
    <subcellularLocation>
        <location evidence="1 7">Cell membrane</location>
        <topology evidence="1 7">Multi-pass membrane protein</topology>
    </subcellularLocation>
</comment>
<keyword evidence="6 7" id="KW-0472">Membrane</keyword>
<evidence type="ECO:0000256" key="8">
    <source>
        <dbReference type="SAM" id="MobiDB-lite"/>
    </source>
</evidence>
<comment type="similarity">
    <text evidence="7">Belongs to the binding-protein-dependent transport system permease family.</text>
</comment>